<keyword evidence="3" id="KW-1185">Reference proteome</keyword>
<organism evidence="2 3">
    <name type="scientific">Hymenobacter arizonensis</name>
    <name type="common">Siccationidurans arizonensis</name>
    <dbReference type="NCBI Taxonomy" id="1227077"/>
    <lineage>
        <taxon>Bacteria</taxon>
        <taxon>Pseudomonadati</taxon>
        <taxon>Bacteroidota</taxon>
        <taxon>Cytophagia</taxon>
        <taxon>Cytophagales</taxon>
        <taxon>Hymenobacteraceae</taxon>
        <taxon>Hymenobacter</taxon>
    </lineage>
</organism>
<feature type="transmembrane region" description="Helical" evidence="1">
    <location>
        <begin position="40"/>
        <end position="61"/>
    </location>
</feature>
<evidence type="ECO:0000256" key="1">
    <source>
        <dbReference type="SAM" id="Phobius"/>
    </source>
</evidence>
<dbReference type="Proteomes" id="UP000199029">
    <property type="component" value="Unassembled WGS sequence"/>
</dbReference>
<keyword evidence="1" id="KW-1133">Transmembrane helix</keyword>
<protein>
    <submittedName>
        <fullName evidence="2">Uncharacterized protein</fullName>
    </submittedName>
</protein>
<evidence type="ECO:0000313" key="2">
    <source>
        <dbReference type="EMBL" id="SFQ79207.1"/>
    </source>
</evidence>
<accession>A0A1I6BEJ6</accession>
<gene>
    <name evidence="2" type="ORF">SAMN04515668_4414</name>
</gene>
<feature type="transmembrane region" description="Helical" evidence="1">
    <location>
        <begin position="6"/>
        <end position="28"/>
    </location>
</feature>
<proteinExistence type="predicted"/>
<sequence length="64" mass="7339">MLDAVVEVLVMALLAIPGILIRWTLHLGRIPFKKLAEDDVWYNATYTILLIIGLVVFRQYVLKV</sequence>
<name>A0A1I6BEJ6_HYMAR</name>
<reference evidence="3" key="1">
    <citation type="submission" date="2016-10" db="EMBL/GenBank/DDBJ databases">
        <authorList>
            <person name="Varghese N."/>
            <person name="Submissions S."/>
        </authorList>
    </citation>
    <scope>NUCLEOTIDE SEQUENCE [LARGE SCALE GENOMIC DNA]</scope>
    <source>
        <strain evidence="3">OR362-8,ATCC BAA-1266,JCM 13504</strain>
    </source>
</reference>
<keyword evidence="1" id="KW-0472">Membrane</keyword>
<keyword evidence="1" id="KW-0812">Transmembrane</keyword>
<dbReference type="EMBL" id="FOXS01000008">
    <property type="protein sequence ID" value="SFQ79207.1"/>
    <property type="molecule type" value="Genomic_DNA"/>
</dbReference>
<evidence type="ECO:0000313" key="3">
    <source>
        <dbReference type="Proteomes" id="UP000199029"/>
    </source>
</evidence>
<dbReference type="AlphaFoldDB" id="A0A1I6BEJ6"/>